<name>A0ABR3SH51_9PEZI</name>
<dbReference type="Proteomes" id="UP001521116">
    <property type="component" value="Unassembled WGS sequence"/>
</dbReference>
<comment type="caution">
    <text evidence="2">The sequence shown here is derived from an EMBL/GenBank/DDBJ whole genome shotgun (WGS) entry which is preliminary data.</text>
</comment>
<feature type="region of interest" description="Disordered" evidence="1">
    <location>
        <begin position="165"/>
        <end position="234"/>
    </location>
</feature>
<protein>
    <submittedName>
        <fullName evidence="2">Uncharacterized protein</fullName>
    </submittedName>
</protein>
<feature type="compositionally biased region" description="Polar residues" evidence="1">
    <location>
        <begin position="415"/>
        <end position="437"/>
    </location>
</feature>
<feature type="compositionally biased region" description="Polar residues" evidence="1">
    <location>
        <begin position="649"/>
        <end position="658"/>
    </location>
</feature>
<feature type="compositionally biased region" description="Basic and acidic residues" evidence="1">
    <location>
        <begin position="632"/>
        <end position="641"/>
    </location>
</feature>
<feature type="compositionally biased region" description="Acidic residues" evidence="1">
    <location>
        <begin position="563"/>
        <end position="585"/>
    </location>
</feature>
<feature type="region of interest" description="Disordered" evidence="1">
    <location>
        <begin position="406"/>
        <end position="461"/>
    </location>
</feature>
<dbReference type="EMBL" id="JAJVDC020000161">
    <property type="protein sequence ID" value="KAL1620791.1"/>
    <property type="molecule type" value="Genomic_DNA"/>
</dbReference>
<feature type="region of interest" description="Disordered" evidence="1">
    <location>
        <begin position="127"/>
        <end position="152"/>
    </location>
</feature>
<reference evidence="2 3" key="1">
    <citation type="submission" date="2024-02" db="EMBL/GenBank/DDBJ databases">
        <title>De novo assembly and annotation of 12 fungi associated with fruit tree decline syndrome in Ontario, Canada.</title>
        <authorList>
            <person name="Sulman M."/>
            <person name="Ellouze W."/>
            <person name="Ilyukhin E."/>
        </authorList>
    </citation>
    <scope>NUCLEOTIDE SEQUENCE [LARGE SCALE GENOMIC DNA]</scope>
    <source>
        <strain evidence="2 3">M1-105</strain>
    </source>
</reference>
<feature type="compositionally biased region" description="Polar residues" evidence="1">
    <location>
        <begin position="211"/>
        <end position="226"/>
    </location>
</feature>
<keyword evidence="3" id="KW-1185">Reference proteome</keyword>
<feature type="compositionally biased region" description="Basic residues" evidence="1">
    <location>
        <begin position="450"/>
        <end position="459"/>
    </location>
</feature>
<gene>
    <name evidence="2" type="ORF">SLS56_009457</name>
</gene>
<sequence>MRRDATLAPSATEVWRQASLTQSIAKIKELKSTDWAMADRLAAFVGVTLKQEDKPKAATKKKKTDLTKEAAAIRQERIQEDGDLNTGAVKKSLIVKTTTKAGELFPPSTYPALSKATVPFSQAPATAFAQSQAQQNLAPPSQQSQQTGVNGERNTQLRQLHQDSINGRIPDPIPIDADPTLPGGYLNHVPPVSTNLAEPVEPVEPVEPTKLAQSAETTAETRPSNADDSDDAGPSLQLHQEMLMHSPRKEIQETQETAINIKQEEAEGNHTAATNDYLATEAAIPTFVPKADTQMISAGCKDTQRSKVQKPFYNYGADVTPDSRVNALVAYLITCWVIKNKRNLTKNLEAMEKLKLHAISALPVVVQDSLAQMPTRGMFRWDGDELTWELSLKKIDAFVNMRAKNKREAEEKSDASSLENTVTGSTSTAKESITRIPSVQAGMPSPPKTAPRKPAKVVPRHPPYPDASLVAISELTPDSRANALVAHLAQSFYKTSGVDLIADEGSRRKIMLYAVRNEHPLREQKRTQVIEMNFWAGQDLEWDLKGFELDALKDEWIKRFPEPEESESEQDEEKDGNGDSDDETTSESSKQESIHTTRNSPIGSPCPTGSKRNHSAIISSDESASSDDEGPDHDAEMEPVSKKARLSGSPLTVASSRGSPEHMTPVPELPDLPTSSELSPASSTRVLSSRHSPAPSHESASCGVDMSIDSGEGVVAESETEAAITAAINFLDP</sequence>
<proteinExistence type="predicted"/>
<feature type="compositionally biased region" description="Polar residues" evidence="1">
    <location>
        <begin position="673"/>
        <end position="691"/>
    </location>
</feature>
<evidence type="ECO:0000313" key="3">
    <source>
        <dbReference type="Proteomes" id="UP001521116"/>
    </source>
</evidence>
<accession>A0ABR3SH51</accession>
<evidence type="ECO:0000313" key="2">
    <source>
        <dbReference type="EMBL" id="KAL1620791.1"/>
    </source>
</evidence>
<feature type="region of interest" description="Disordered" evidence="1">
    <location>
        <begin position="561"/>
        <end position="705"/>
    </location>
</feature>
<evidence type="ECO:0000256" key="1">
    <source>
        <dbReference type="SAM" id="MobiDB-lite"/>
    </source>
</evidence>
<organism evidence="2 3">
    <name type="scientific">Neofusicoccum ribis</name>
    <dbReference type="NCBI Taxonomy" id="45134"/>
    <lineage>
        <taxon>Eukaryota</taxon>
        <taxon>Fungi</taxon>
        <taxon>Dikarya</taxon>
        <taxon>Ascomycota</taxon>
        <taxon>Pezizomycotina</taxon>
        <taxon>Dothideomycetes</taxon>
        <taxon>Dothideomycetes incertae sedis</taxon>
        <taxon>Botryosphaeriales</taxon>
        <taxon>Botryosphaeriaceae</taxon>
        <taxon>Neofusicoccum</taxon>
    </lineage>
</organism>